<dbReference type="PROSITE" id="PS50097">
    <property type="entry name" value="BTB"/>
    <property type="match status" value="1"/>
</dbReference>
<proteinExistence type="predicted"/>
<sequence>MTITEPTQIKINEINDMIKELSTLLDEEINLKNEEIKEIEKTRGDILQIKGKIEASLVVNPINLNVGGVKFQTTKTTLTKKSGTLFDLMLSGKGDIKPMIDKPNTYYIDRNGTHFRYVLNYLRDGENVDIPNEIIEDVKKELMYYQITDTLPTTKTNLVKTSNYPHSKILDSYSFKTINDWIDTKTLKMNLLYRASENNFVVQSFHSECDHQGPTITLIETTDGCVFGGYNSQSWNSGGKWYGDDRCFIFTLVNKHGIKPTKYIPNKDGCYVYSSSNCGPTFGVGFDIHISSQPTQLFPSSYQDTTGYGKSTLTPSQNFTIKDYEVYQVV</sequence>
<dbReference type="InterPro" id="IPR006571">
    <property type="entry name" value="TLDc_dom"/>
</dbReference>
<gene>
    <name evidence="3" type="ORF">CYY_002969</name>
</gene>
<dbReference type="SMART" id="SM00584">
    <property type="entry name" value="TLDc"/>
    <property type="match status" value="1"/>
</dbReference>
<evidence type="ECO:0000259" key="1">
    <source>
        <dbReference type="PROSITE" id="PS50097"/>
    </source>
</evidence>
<dbReference type="EMBL" id="AJWJ01000088">
    <property type="protein sequence ID" value="KAF2075726.1"/>
    <property type="molecule type" value="Genomic_DNA"/>
</dbReference>
<feature type="domain" description="BTB" evidence="1">
    <location>
        <begin position="60"/>
        <end position="126"/>
    </location>
</feature>
<reference evidence="3" key="1">
    <citation type="submission" date="2020-01" db="EMBL/GenBank/DDBJ databases">
        <title>Development of genomics and gene disruption for Polysphondylium violaceum indicates a role for the polyketide synthase stlB in stalk morphogenesis.</title>
        <authorList>
            <person name="Narita B."/>
            <person name="Kawabe Y."/>
            <person name="Kin K."/>
            <person name="Saito T."/>
            <person name="Gibbs R."/>
            <person name="Kuspa A."/>
            <person name="Muzny D."/>
            <person name="Queller D."/>
            <person name="Richards S."/>
            <person name="Strassman J."/>
            <person name="Sucgang R."/>
            <person name="Worley K."/>
            <person name="Schaap P."/>
        </authorList>
    </citation>
    <scope>NUCLEOTIDE SEQUENCE</scope>
    <source>
        <strain evidence="3">QSvi11</strain>
    </source>
</reference>
<evidence type="ECO:0000259" key="2">
    <source>
        <dbReference type="PROSITE" id="PS51886"/>
    </source>
</evidence>
<name>A0A8J4PXP7_9MYCE</name>
<dbReference type="InterPro" id="IPR011333">
    <property type="entry name" value="SKP1/BTB/POZ_sf"/>
</dbReference>
<dbReference type="SMART" id="SM00225">
    <property type="entry name" value="BTB"/>
    <property type="match status" value="1"/>
</dbReference>
<dbReference type="InterPro" id="IPR045068">
    <property type="entry name" value="BACURD1-3"/>
</dbReference>
<dbReference type="SUPFAM" id="SSF54695">
    <property type="entry name" value="POZ domain"/>
    <property type="match status" value="1"/>
</dbReference>
<organism evidence="3 4">
    <name type="scientific">Polysphondylium violaceum</name>
    <dbReference type="NCBI Taxonomy" id="133409"/>
    <lineage>
        <taxon>Eukaryota</taxon>
        <taxon>Amoebozoa</taxon>
        <taxon>Evosea</taxon>
        <taxon>Eumycetozoa</taxon>
        <taxon>Dictyostelia</taxon>
        <taxon>Dictyosteliales</taxon>
        <taxon>Dictyosteliaceae</taxon>
        <taxon>Polysphondylium</taxon>
    </lineage>
</organism>
<dbReference type="OrthoDB" id="17470at2759"/>
<dbReference type="GO" id="GO:0051260">
    <property type="term" value="P:protein homooligomerization"/>
    <property type="evidence" value="ECO:0007669"/>
    <property type="project" value="InterPro"/>
</dbReference>
<dbReference type="Pfam" id="PF07534">
    <property type="entry name" value="TLD"/>
    <property type="match status" value="1"/>
</dbReference>
<comment type="caution">
    <text evidence="3">The sequence shown here is derived from an EMBL/GenBank/DDBJ whole genome shotgun (WGS) entry which is preliminary data.</text>
</comment>
<dbReference type="AlphaFoldDB" id="A0A8J4PXP7"/>
<dbReference type="InterPro" id="IPR000210">
    <property type="entry name" value="BTB/POZ_dom"/>
</dbReference>
<dbReference type="Gene3D" id="3.30.710.10">
    <property type="entry name" value="Potassium Channel Kv1.1, Chain A"/>
    <property type="match status" value="1"/>
</dbReference>
<protein>
    <recommendedName>
        <fullName evidence="5">TLDc domain-containing protein</fullName>
    </recommendedName>
</protein>
<dbReference type="PROSITE" id="PS51886">
    <property type="entry name" value="TLDC"/>
    <property type="match status" value="1"/>
</dbReference>
<dbReference type="PANTHER" id="PTHR11145">
    <property type="entry name" value="BTB/POZ DOMAIN-CONTAINING ADAPTER FOR CUL3-MEDIATED RHOA DEGRADATION PROTEIN FAMILY MEMBER"/>
    <property type="match status" value="1"/>
</dbReference>
<evidence type="ECO:0000313" key="4">
    <source>
        <dbReference type="Proteomes" id="UP000695562"/>
    </source>
</evidence>
<dbReference type="InterPro" id="IPR003131">
    <property type="entry name" value="T1-type_BTB"/>
</dbReference>
<keyword evidence="4" id="KW-1185">Reference proteome</keyword>
<feature type="domain" description="TLDc" evidence="2">
    <location>
        <begin position="168"/>
        <end position="330"/>
    </location>
</feature>
<evidence type="ECO:0008006" key="5">
    <source>
        <dbReference type="Google" id="ProtNLM"/>
    </source>
</evidence>
<dbReference type="Pfam" id="PF02214">
    <property type="entry name" value="BTB_2"/>
    <property type="match status" value="1"/>
</dbReference>
<accession>A0A8J4PXP7</accession>
<dbReference type="PANTHER" id="PTHR11145:SF8">
    <property type="entry name" value="RE57120P"/>
    <property type="match status" value="1"/>
</dbReference>
<dbReference type="Proteomes" id="UP000695562">
    <property type="component" value="Unassembled WGS sequence"/>
</dbReference>
<evidence type="ECO:0000313" key="3">
    <source>
        <dbReference type="EMBL" id="KAF2075726.1"/>
    </source>
</evidence>